<sequence length="567" mass="64978">MFVYSCGYFSLSLNSSQLRDFFGLAHRALTLYSIDLDKTLFSGLISLFSSCISVFCLSKLFNAILEISFGKDIEEFSTKIIGGPAKRNLNQLPTVDMQKFFNQYLMHSDFSKTSAYAKRWSLDDSLAGACCLSTEDCLSLAFLSNLYTTVCSALFNLLLLDRLRLLQLYLNFPSQSIPHLILSVLAAQLSNTVLCLTSSSLETERNNFSVVCWLKNILIISFSLFLFIHFFIIFPFCQVVCSVFVYFLYPSSLHIISVDPCFVLSRVFSFQKLNQFLWEELERRQKIIKQVTECYNCLIKRHKAPSYPNSKKLNSFTIRFWFTPPQKGRQFVKSAMLPMEKAIACSFMDVTTATYNHCPPLGVLLVYHALGSIIAQPDLMVSSSTLLIQPLVPEKRAAQSLFWLNWMALEIMKIISTLNFFKLDLCMYISEEINATSLSLNVFLHEVYISTLMNVSELETAGLSKRLQLVFFFITRNINKSSQFFGYYSPPFYTHVQSFSCHNANDKLLLATRAPQYATKKPEPDPKNIHSSCRMRKMDEKPMESSGENFWTYGKWRAHLMPGKVFL</sequence>
<evidence type="ECO:0000313" key="2">
    <source>
        <dbReference type="EMBL" id="KNZ52682.1"/>
    </source>
</evidence>
<dbReference type="VEuPathDB" id="FungiDB:VP01_3482g1"/>
<feature type="transmembrane region" description="Helical" evidence="1">
    <location>
        <begin position="140"/>
        <end position="160"/>
    </location>
</feature>
<keyword evidence="1" id="KW-1133">Transmembrane helix</keyword>
<feature type="transmembrane region" description="Helical" evidence="1">
    <location>
        <begin position="180"/>
        <end position="197"/>
    </location>
</feature>
<evidence type="ECO:0000313" key="3">
    <source>
        <dbReference type="Proteomes" id="UP000037035"/>
    </source>
</evidence>
<feature type="transmembrane region" description="Helical" evidence="1">
    <location>
        <begin position="40"/>
        <end position="61"/>
    </location>
</feature>
<reference evidence="2 3" key="1">
    <citation type="submission" date="2015-08" db="EMBL/GenBank/DDBJ databases">
        <title>Next Generation Sequencing and Analysis of the Genome of Puccinia sorghi L Schw, the Causal Agent of Maize Common Rust.</title>
        <authorList>
            <person name="Rochi L."/>
            <person name="Burguener G."/>
            <person name="Darino M."/>
            <person name="Turjanski A."/>
            <person name="Kreff E."/>
            <person name="Dieguez M.J."/>
            <person name="Sacco F."/>
        </authorList>
    </citation>
    <scope>NUCLEOTIDE SEQUENCE [LARGE SCALE GENOMIC DNA]</scope>
    <source>
        <strain evidence="2 3">RO10H11247</strain>
    </source>
</reference>
<keyword evidence="1" id="KW-0472">Membrane</keyword>
<feature type="transmembrane region" description="Helical" evidence="1">
    <location>
        <begin position="217"/>
        <end position="249"/>
    </location>
</feature>
<organism evidence="2 3">
    <name type="scientific">Puccinia sorghi</name>
    <dbReference type="NCBI Taxonomy" id="27349"/>
    <lineage>
        <taxon>Eukaryota</taxon>
        <taxon>Fungi</taxon>
        <taxon>Dikarya</taxon>
        <taxon>Basidiomycota</taxon>
        <taxon>Pucciniomycotina</taxon>
        <taxon>Pucciniomycetes</taxon>
        <taxon>Pucciniales</taxon>
        <taxon>Pucciniaceae</taxon>
        <taxon>Puccinia</taxon>
    </lineage>
</organism>
<keyword evidence="3" id="KW-1185">Reference proteome</keyword>
<protein>
    <submittedName>
        <fullName evidence="2">Uncharacterized protein</fullName>
    </submittedName>
</protein>
<dbReference type="EMBL" id="LAVV01008482">
    <property type="protein sequence ID" value="KNZ52682.1"/>
    <property type="molecule type" value="Genomic_DNA"/>
</dbReference>
<keyword evidence="1" id="KW-0812">Transmembrane</keyword>
<proteinExistence type="predicted"/>
<gene>
    <name evidence="2" type="ORF">VP01_3482g1</name>
</gene>
<accession>A0A0L6UWQ6</accession>
<dbReference type="AlphaFoldDB" id="A0A0L6UWQ6"/>
<comment type="caution">
    <text evidence="2">The sequence shown here is derived from an EMBL/GenBank/DDBJ whole genome shotgun (WGS) entry which is preliminary data.</text>
</comment>
<evidence type="ECO:0000256" key="1">
    <source>
        <dbReference type="SAM" id="Phobius"/>
    </source>
</evidence>
<name>A0A0L6UWQ6_9BASI</name>
<dbReference type="Proteomes" id="UP000037035">
    <property type="component" value="Unassembled WGS sequence"/>
</dbReference>